<evidence type="ECO:0000256" key="5">
    <source>
        <dbReference type="ARBA" id="ARBA00023242"/>
    </source>
</evidence>
<dbReference type="GO" id="GO:0005634">
    <property type="term" value="C:nucleus"/>
    <property type="evidence" value="ECO:0007669"/>
    <property type="project" value="UniProtKB-SubCell"/>
</dbReference>
<dbReference type="Gene3D" id="3.30.70.330">
    <property type="match status" value="1"/>
</dbReference>
<organism evidence="8 9">
    <name type="scientific">Postia placenta MAD-698-R-SB12</name>
    <dbReference type="NCBI Taxonomy" id="670580"/>
    <lineage>
        <taxon>Eukaryota</taxon>
        <taxon>Fungi</taxon>
        <taxon>Dikarya</taxon>
        <taxon>Basidiomycota</taxon>
        <taxon>Agaricomycotina</taxon>
        <taxon>Agaricomycetes</taxon>
        <taxon>Polyporales</taxon>
        <taxon>Adustoporiaceae</taxon>
        <taxon>Rhodonia</taxon>
    </lineage>
</organism>
<dbReference type="InterPro" id="IPR050374">
    <property type="entry name" value="RRT5_SRSF_SR"/>
</dbReference>
<protein>
    <recommendedName>
        <fullName evidence="7">RRM domain-containing protein</fullName>
    </recommendedName>
</protein>
<feature type="non-terminal residue" evidence="8">
    <location>
        <position position="1"/>
    </location>
</feature>
<dbReference type="InterPro" id="IPR000504">
    <property type="entry name" value="RRM_dom"/>
</dbReference>
<keyword evidence="2" id="KW-0507">mRNA processing</keyword>
<dbReference type="GeneID" id="36327949"/>
<evidence type="ECO:0000256" key="4">
    <source>
        <dbReference type="ARBA" id="ARBA00022884"/>
    </source>
</evidence>
<dbReference type="InterPro" id="IPR035979">
    <property type="entry name" value="RBD_domain_sf"/>
</dbReference>
<sequence>SDWCYIYVGNLNKEITERDLARTFRRFGHVHHVEIRVTQGCPYIDNERPNLQSPRYATIEFYSIGAAQRALDLNGYSLLGTKLAV</sequence>
<keyword evidence="3" id="KW-0677">Repeat</keyword>
<dbReference type="GO" id="GO:0005737">
    <property type="term" value="C:cytoplasm"/>
    <property type="evidence" value="ECO:0007669"/>
    <property type="project" value="TreeGrafter"/>
</dbReference>
<dbReference type="PANTHER" id="PTHR23003">
    <property type="entry name" value="RNA RECOGNITION MOTIF RRM DOMAIN CONTAINING PROTEIN"/>
    <property type="match status" value="1"/>
</dbReference>
<evidence type="ECO:0000256" key="3">
    <source>
        <dbReference type="ARBA" id="ARBA00022737"/>
    </source>
</evidence>
<evidence type="ECO:0000313" key="8">
    <source>
        <dbReference type="EMBL" id="OSX60356.1"/>
    </source>
</evidence>
<dbReference type="PROSITE" id="PS50102">
    <property type="entry name" value="RRM"/>
    <property type="match status" value="1"/>
</dbReference>
<comment type="subcellular location">
    <subcellularLocation>
        <location evidence="1">Nucleus</location>
    </subcellularLocation>
</comment>
<evidence type="ECO:0000313" key="9">
    <source>
        <dbReference type="Proteomes" id="UP000194127"/>
    </source>
</evidence>
<dbReference type="GO" id="GO:0003729">
    <property type="term" value="F:mRNA binding"/>
    <property type="evidence" value="ECO:0007669"/>
    <property type="project" value="TreeGrafter"/>
</dbReference>
<dbReference type="SUPFAM" id="SSF54928">
    <property type="entry name" value="RNA-binding domain, RBD"/>
    <property type="match status" value="1"/>
</dbReference>
<dbReference type="Proteomes" id="UP000194127">
    <property type="component" value="Unassembled WGS sequence"/>
</dbReference>
<feature type="non-terminal residue" evidence="8">
    <location>
        <position position="85"/>
    </location>
</feature>
<gene>
    <name evidence="8" type="ORF">POSPLADRAFT_1081287</name>
</gene>
<accession>A0A1X6MVV5</accession>
<name>A0A1X6MVV5_9APHY</name>
<dbReference type="GO" id="GO:0006397">
    <property type="term" value="P:mRNA processing"/>
    <property type="evidence" value="ECO:0007669"/>
    <property type="project" value="UniProtKB-KW"/>
</dbReference>
<evidence type="ECO:0000256" key="2">
    <source>
        <dbReference type="ARBA" id="ARBA00022664"/>
    </source>
</evidence>
<dbReference type="PANTHER" id="PTHR23003:SF62">
    <property type="entry name" value="SERINE_ARGININE (SR)-TYPE SHUTTLING MRNA BINDING PROTEIN NPL3"/>
    <property type="match status" value="1"/>
</dbReference>
<feature type="domain" description="RRM" evidence="7">
    <location>
        <begin position="4"/>
        <end position="85"/>
    </location>
</feature>
<dbReference type="RefSeq" id="XP_024337150.1">
    <property type="nucleotide sequence ID" value="XM_024483000.1"/>
</dbReference>
<dbReference type="AlphaFoldDB" id="A0A1X6MVV5"/>
<dbReference type="CDD" id="cd00590">
    <property type="entry name" value="RRM_SF"/>
    <property type="match status" value="1"/>
</dbReference>
<dbReference type="SMART" id="SM00360">
    <property type="entry name" value="RRM"/>
    <property type="match status" value="1"/>
</dbReference>
<evidence type="ECO:0000256" key="1">
    <source>
        <dbReference type="ARBA" id="ARBA00004123"/>
    </source>
</evidence>
<dbReference type="Pfam" id="PF00076">
    <property type="entry name" value="RRM_1"/>
    <property type="match status" value="1"/>
</dbReference>
<dbReference type="OrthoDB" id="2803601at2759"/>
<dbReference type="EMBL" id="KZ110600">
    <property type="protein sequence ID" value="OSX60356.1"/>
    <property type="molecule type" value="Genomic_DNA"/>
</dbReference>
<keyword evidence="5" id="KW-0539">Nucleus</keyword>
<evidence type="ECO:0000256" key="6">
    <source>
        <dbReference type="PROSITE-ProRule" id="PRU00176"/>
    </source>
</evidence>
<reference evidence="8 9" key="1">
    <citation type="submission" date="2017-04" db="EMBL/GenBank/DDBJ databases">
        <title>Genome Sequence of the Model Brown-Rot Fungus Postia placenta SB12.</title>
        <authorList>
            <consortium name="DOE Joint Genome Institute"/>
            <person name="Gaskell J."/>
            <person name="Kersten P."/>
            <person name="Larrondo L.F."/>
            <person name="Canessa P."/>
            <person name="Martinez D."/>
            <person name="Hibbett D."/>
            <person name="Schmoll M."/>
            <person name="Kubicek C.P."/>
            <person name="Martinez A.T."/>
            <person name="Yadav J."/>
            <person name="Master E."/>
            <person name="Magnuson J.K."/>
            <person name="James T."/>
            <person name="Yaver D."/>
            <person name="Berka R."/>
            <person name="Labutti K."/>
            <person name="Lipzen A."/>
            <person name="Aerts A."/>
            <person name="Barry K."/>
            <person name="Henrissat B."/>
            <person name="Blanchette R."/>
            <person name="Grigoriev I."/>
            <person name="Cullen D."/>
        </authorList>
    </citation>
    <scope>NUCLEOTIDE SEQUENCE [LARGE SCALE GENOMIC DNA]</scope>
    <source>
        <strain evidence="8 9">MAD-698-R-SB12</strain>
    </source>
</reference>
<proteinExistence type="predicted"/>
<dbReference type="InterPro" id="IPR012677">
    <property type="entry name" value="Nucleotide-bd_a/b_plait_sf"/>
</dbReference>
<keyword evidence="4 6" id="KW-0694">RNA-binding</keyword>
<keyword evidence="9" id="KW-1185">Reference proteome</keyword>
<evidence type="ECO:0000259" key="7">
    <source>
        <dbReference type="PROSITE" id="PS50102"/>
    </source>
</evidence>